<proteinExistence type="predicted"/>
<reference evidence="2" key="1">
    <citation type="submission" date="2014-12" db="EMBL/GenBank/DDBJ databases">
        <title>Whole genome sequences of four Staphylococcus schleiferi canine isolates.</title>
        <authorList>
            <person name="Misic A.M."/>
            <person name="Cain C."/>
            <person name="Morris D.O."/>
            <person name="Rankin S."/>
            <person name="Beiting D."/>
        </authorList>
    </citation>
    <scope>NUCLEOTIDE SEQUENCE</scope>
    <source>
        <strain evidence="1">ASB11</strain>
        <strain evidence="2">ASB13</strain>
        <strain evidence="3">ASB9</strain>
    </source>
</reference>
<dbReference type="EMBL" id="CDMN01000065">
    <property type="protein sequence ID" value="CRF44917.1"/>
    <property type="molecule type" value="Genomic_DNA"/>
</dbReference>
<evidence type="ECO:0000313" key="5">
    <source>
        <dbReference type="Proteomes" id="UP000041394"/>
    </source>
</evidence>
<evidence type="ECO:0000313" key="3">
    <source>
        <dbReference type="EMBL" id="CRF44917.1"/>
    </source>
</evidence>
<accession>A0A0K2X5F7</accession>
<protein>
    <submittedName>
        <fullName evidence="2">Uncharacterized protein</fullName>
    </submittedName>
</protein>
<gene>
    <name evidence="1" type="ORF">HAL011_07300</name>
    <name evidence="2" type="ORF">HAL013_06810</name>
    <name evidence="3" type="ORF">HAL09_15390</name>
</gene>
<dbReference type="Proteomes" id="UP000041394">
    <property type="component" value="Unassembled WGS sequence"/>
</dbReference>
<sequence length="71" mass="8487">MDLDTHLSFYEAVRKLAQSRKKWRDAKIAVVMVDSQEEWMIVKHRDLHNGFYEEDFTFEGGGLNHPTFWNN</sequence>
<dbReference type="Proteomes" id="UP000038622">
    <property type="component" value="Unassembled WGS sequence"/>
</dbReference>
<dbReference type="RefSeq" id="WP_053941131.1">
    <property type="nucleotide sequence ID" value="NZ_CDMH01000033.1"/>
</dbReference>
<keyword evidence="4" id="KW-1185">Reference proteome</keyword>
<dbReference type="Proteomes" id="UP000045175">
    <property type="component" value="Unassembled WGS sequence"/>
</dbReference>
<name>A0A0K2X5F7_9HELI</name>
<evidence type="ECO:0000313" key="6">
    <source>
        <dbReference type="Proteomes" id="UP000045175"/>
    </source>
</evidence>
<evidence type="ECO:0000313" key="2">
    <source>
        <dbReference type="EMBL" id="CRF42495.1"/>
    </source>
</evidence>
<reference evidence="5 6" key="2">
    <citation type="submission" date="2014-12" db="EMBL/GenBank/DDBJ databases">
        <authorList>
            <person name="Jaenicke S."/>
        </authorList>
    </citation>
    <scope>NUCLEOTIDE SEQUENCE [LARGE SCALE GENOMIC DNA]</scope>
</reference>
<evidence type="ECO:0000313" key="1">
    <source>
        <dbReference type="EMBL" id="CRF40955.1"/>
    </source>
</evidence>
<reference evidence="4" key="3">
    <citation type="submission" date="2014-12" db="EMBL/GenBank/DDBJ databases">
        <authorList>
            <person name="Smet A."/>
        </authorList>
    </citation>
    <scope>NUCLEOTIDE SEQUENCE [LARGE SCALE GENOMIC DNA]</scope>
</reference>
<evidence type="ECO:0000313" key="4">
    <source>
        <dbReference type="Proteomes" id="UP000038622"/>
    </source>
</evidence>
<dbReference type="EMBL" id="CDMH01000033">
    <property type="protein sequence ID" value="CRF42495.1"/>
    <property type="molecule type" value="Genomic_DNA"/>
</dbReference>
<dbReference type="EMBL" id="CDML01000022">
    <property type="protein sequence ID" value="CRF40955.1"/>
    <property type="molecule type" value="Genomic_DNA"/>
</dbReference>
<organism evidence="2 6">
    <name type="scientific">Helicobacter ailurogastricus</name>
    <dbReference type="NCBI Taxonomy" id="1578720"/>
    <lineage>
        <taxon>Bacteria</taxon>
        <taxon>Pseudomonadati</taxon>
        <taxon>Campylobacterota</taxon>
        <taxon>Epsilonproteobacteria</taxon>
        <taxon>Campylobacterales</taxon>
        <taxon>Helicobacteraceae</taxon>
        <taxon>Helicobacter</taxon>
    </lineage>
</organism>
<dbReference type="OrthoDB" id="9894256at2"/>
<dbReference type="AlphaFoldDB" id="A0A0K2X5F7"/>